<evidence type="ECO:0000313" key="5">
    <source>
        <dbReference type="Proteomes" id="UP000054558"/>
    </source>
</evidence>
<keyword evidence="3" id="KW-0125">Carotenoid biosynthesis</keyword>
<dbReference type="SUPFAM" id="SSF48576">
    <property type="entry name" value="Terpenoid synthases"/>
    <property type="match status" value="1"/>
</dbReference>
<dbReference type="OMA" id="MINAREQ"/>
<protein>
    <recommendedName>
        <fullName evidence="2">15-cis-phytoene synthase</fullName>
        <ecNumber evidence="2">2.5.1.32</ecNumber>
    </recommendedName>
</protein>
<dbReference type="GO" id="GO:0016117">
    <property type="term" value="P:carotenoid biosynthetic process"/>
    <property type="evidence" value="ECO:0007669"/>
    <property type="project" value="UniProtKB-KW"/>
</dbReference>
<dbReference type="EC" id="2.5.1.32" evidence="2"/>
<accession>A0A0U9HJ73</accession>
<dbReference type="PANTHER" id="PTHR31480">
    <property type="entry name" value="BIFUNCTIONAL LYCOPENE CYCLASE/PHYTOENE SYNTHASE"/>
    <property type="match status" value="1"/>
</dbReference>
<organism evidence="4 5">
    <name type="scientific">Klebsormidium nitens</name>
    <name type="common">Green alga</name>
    <name type="synonym">Ulothrix nitens</name>
    <dbReference type="NCBI Taxonomy" id="105231"/>
    <lineage>
        <taxon>Eukaryota</taxon>
        <taxon>Viridiplantae</taxon>
        <taxon>Streptophyta</taxon>
        <taxon>Klebsormidiophyceae</taxon>
        <taxon>Klebsormidiales</taxon>
        <taxon>Klebsormidiaceae</taxon>
        <taxon>Klebsormidium</taxon>
    </lineage>
</organism>
<dbReference type="Pfam" id="PF00494">
    <property type="entry name" value="SQS_PSY"/>
    <property type="match status" value="1"/>
</dbReference>
<dbReference type="GO" id="GO:0032981">
    <property type="term" value="P:mitochondrial respiratory chain complex I assembly"/>
    <property type="evidence" value="ECO:0000318"/>
    <property type="project" value="GO_Central"/>
</dbReference>
<evidence type="ECO:0000256" key="3">
    <source>
        <dbReference type="ARBA" id="ARBA00022746"/>
    </source>
</evidence>
<evidence type="ECO:0000313" key="4">
    <source>
        <dbReference type="EMBL" id="GAQ80247.1"/>
    </source>
</evidence>
<dbReference type="Proteomes" id="UP000054558">
    <property type="component" value="Unassembled WGS sequence"/>
</dbReference>
<dbReference type="OrthoDB" id="10252354at2759"/>
<comment type="catalytic activity">
    <reaction evidence="1">
        <text>2 (2E,6E,10E)-geranylgeranyl diphosphate = 15-cis-phytoene + 2 diphosphate</text>
        <dbReference type="Rhea" id="RHEA:34475"/>
        <dbReference type="ChEBI" id="CHEBI:27787"/>
        <dbReference type="ChEBI" id="CHEBI:33019"/>
        <dbReference type="ChEBI" id="CHEBI:58756"/>
        <dbReference type="EC" id="2.5.1.32"/>
    </reaction>
</comment>
<evidence type="ECO:0000256" key="1">
    <source>
        <dbReference type="ARBA" id="ARBA00001805"/>
    </source>
</evidence>
<dbReference type="Gene3D" id="1.10.600.10">
    <property type="entry name" value="Farnesyl Diphosphate Synthase"/>
    <property type="match status" value="1"/>
</dbReference>
<name>A0A0U9HJ73_KLENI</name>
<keyword evidence="5" id="KW-1185">Reference proteome</keyword>
<dbReference type="STRING" id="105231.A0A0U9HJ73"/>
<reference evidence="4 5" key="1">
    <citation type="journal article" date="2014" name="Nat. Commun.">
        <title>Klebsormidium flaccidum genome reveals primary factors for plant terrestrial adaptation.</title>
        <authorList>
            <person name="Hori K."/>
            <person name="Maruyama F."/>
            <person name="Fujisawa T."/>
            <person name="Togashi T."/>
            <person name="Yamamoto N."/>
            <person name="Seo M."/>
            <person name="Sato S."/>
            <person name="Yamada T."/>
            <person name="Mori H."/>
            <person name="Tajima N."/>
            <person name="Moriyama T."/>
            <person name="Ikeuchi M."/>
            <person name="Watanabe M."/>
            <person name="Wada H."/>
            <person name="Kobayashi K."/>
            <person name="Saito M."/>
            <person name="Masuda T."/>
            <person name="Sasaki-Sekimoto Y."/>
            <person name="Mashiguchi K."/>
            <person name="Awai K."/>
            <person name="Shimojima M."/>
            <person name="Masuda S."/>
            <person name="Iwai M."/>
            <person name="Nobusawa T."/>
            <person name="Narise T."/>
            <person name="Kondo S."/>
            <person name="Saito H."/>
            <person name="Sato R."/>
            <person name="Murakawa M."/>
            <person name="Ihara Y."/>
            <person name="Oshima-Yamada Y."/>
            <person name="Ohtaka K."/>
            <person name="Satoh M."/>
            <person name="Sonobe K."/>
            <person name="Ishii M."/>
            <person name="Ohtani R."/>
            <person name="Kanamori-Sato M."/>
            <person name="Honoki R."/>
            <person name="Miyazaki D."/>
            <person name="Mochizuki H."/>
            <person name="Umetsu J."/>
            <person name="Higashi K."/>
            <person name="Shibata D."/>
            <person name="Kamiya Y."/>
            <person name="Sato N."/>
            <person name="Nakamura Y."/>
            <person name="Tabata S."/>
            <person name="Ida S."/>
            <person name="Kurokawa K."/>
            <person name="Ohta H."/>
        </authorList>
    </citation>
    <scope>NUCLEOTIDE SEQUENCE [LARGE SCALE GENOMIC DNA]</scope>
    <source>
        <strain evidence="4 5">NIES-2285</strain>
    </source>
</reference>
<gene>
    <name evidence="4" type="ORF">KFL_000490370</name>
</gene>
<dbReference type="InterPro" id="IPR008949">
    <property type="entry name" value="Isoprenoid_synthase_dom_sf"/>
</dbReference>
<sequence>MLRTPYFLGHSVAGESILRSLCRLGRQAPAQSRSFTVDADLRPSFSYCVQQVQKHDYEHYLCALQLPPQLRAASFALRAFNVEIAQVGDHARELILGQMRMVWWRDAIDSLYKGKVLEHPVLKALAAVSEDVKLTKRRFTRLIEARNEDLDYVGPPRTLADLESYAESTASGILYLTLEAAGIKNTEADHAASHIGKASGLALLLRATPVHSLKRRTYLPLDVTGKHGVVEEDIYQRKSSDALNAAVFEVADAAKAHLEKAQSMRGSLPAEALPILLPAIPVGTYLDSLQRHNFDVFSPHLARGVCGVNPLWLQSQIMWKSWRRTF</sequence>
<dbReference type="AlphaFoldDB" id="A0A0U9HJ73"/>
<dbReference type="GO" id="GO:0046905">
    <property type="term" value="F:15-cis-phytoene synthase activity"/>
    <property type="evidence" value="ECO:0007669"/>
    <property type="project" value="UniProtKB-EC"/>
</dbReference>
<dbReference type="GO" id="GO:0005739">
    <property type="term" value="C:mitochondrion"/>
    <property type="evidence" value="ECO:0000318"/>
    <property type="project" value="GO_Central"/>
</dbReference>
<dbReference type="InterPro" id="IPR002060">
    <property type="entry name" value="Squ/phyt_synthse"/>
</dbReference>
<proteinExistence type="predicted"/>
<evidence type="ECO:0000256" key="2">
    <source>
        <dbReference type="ARBA" id="ARBA00012396"/>
    </source>
</evidence>
<dbReference type="EMBL" id="DF236998">
    <property type="protein sequence ID" value="GAQ80247.1"/>
    <property type="molecule type" value="Genomic_DNA"/>
</dbReference>